<keyword evidence="2" id="KW-1185">Reference proteome</keyword>
<evidence type="ECO:0000313" key="2">
    <source>
        <dbReference type="Proteomes" id="UP000518752"/>
    </source>
</evidence>
<protein>
    <recommendedName>
        <fullName evidence="3">F-box domain-containing protein</fullName>
    </recommendedName>
</protein>
<dbReference type="PANTHER" id="PTHR38926">
    <property type="entry name" value="F-BOX DOMAIN CONTAINING PROTEIN, EXPRESSED"/>
    <property type="match status" value="1"/>
</dbReference>
<dbReference type="SUPFAM" id="SSF81383">
    <property type="entry name" value="F-box domain"/>
    <property type="match status" value="1"/>
</dbReference>
<evidence type="ECO:0000313" key="1">
    <source>
        <dbReference type="EMBL" id="KAF5364544.1"/>
    </source>
</evidence>
<organism evidence="1 2">
    <name type="scientific">Collybiopsis confluens</name>
    <dbReference type="NCBI Taxonomy" id="2823264"/>
    <lineage>
        <taxon>Eukaryota</taxon>
        <taxon>Fungi</taxon>
        <taxon>Dikarya</taxon>
        <taxon>Basidiomycota</taxon>
        <taxon>Agaricomycotina</taxon>
        <taxon>Agaricomycetes</taxon>
        <taxon>Agaricomycetidae</taxon>
        <taxon>Agaricales</taxon>
        <taxon>Marasmiineae</taxon>
        <taxon>Omphalotaceae</taxon>
        <taxon>Collybiopsis</taxon>
    </lineage>
</organism>
<proteinExistence type="predicted"/>
<dbReference type="OrthoDB" id="3365698at2759"/>
<dbReference type="EMBL" id="JAACJN010000184">
    <property type="protein sequence ID" value="KAF5364544.1"/>
    <property type="molecule type" value="Genomic_DNA"/>
</dbReference>
<evidence type="ECO:0008006" key="3">
    <source>
        <dbReference type="Google" id="ProtNLM"/>
    </source>
</evidence>
<sequence length="580" mass="64888">MPPSECAQCGYSADDDIPQVPLGSARFQTLLSTNECLTDDEQRVFKTFVSNGQSKLFSLAVRIVVVENLLSQLMDAKEDLETALTERKKILHPMRSLPADVLVEIFKRGARIYDHSDRIFRSQWHSLDLSSPPWIYGQVCRRWRDISVNSPILWTRVKLSHWPEKMTASHEGLPPLHSSGLPTLAVYLGRSRSLPLMVYLDLVSKHLQYRAKRPGIVEYQAITAIPLSQSWRWELLHLRKSDYLNLDHGLISLNGLQSLKAITVQEGKKAGVGFIHDVTAPQLREWTSIGSLLVTSPAITTLSPSLCSNIQVYSISQASYREVLRIVHLLPNLRKLSVQELADEIVSSTDWQLAGSPVSLTKVPLNSLEELEIKSPATEGLLPFLDSISCPSLQSLQVRTGEIPTATIRAFQEHSNFRLKNWEFISPPFSVTNTLMETESIETIVVKDTSTLIQNLVLSELTVIAPDSNWNADDPSSLSNLPAEQEQVGLIPCPNLRRLELRLTPPQHSISFTNWDAMEQVYECVQSRMGAAAGFLSENVTISPSELLLEAPDYLAEGIRCHERLAELRSLGICVEIIGF</sequence>
<dbReference type="Gene3D" id="3.80.10.10">
    <property type="entry name" value="Ribonuclease Inhibitor"/>
    <property type="match status" value="1"/>
</dbReference>
<reference evidence="1 2" key="1">
    <citation type="journal article" date="2020" name="ISME J.">
        <title>Uncovering the hidden diversity of litter-decomposition mechanisms in mushroom-forming fungi.</title>
        <authorList>
            <person name="Floudas D."/>
            <person name="Bentzer J."/>
            <person name="Ahren D."/>
            <person name="Johansson T."/>
            <person name="Persson P."/>
            <person name="Tunlid A."/>
        </authorList>
    </citation>
    <scope>NUCLEOTIDE SEQUENCE [LARGE SCALE GENOMIC DNA]</scope>
    <source>
        <strain evidence="1 2">CBS 406.79</strain>
    </source>
</reference>
<dbReference type="InterPro" id="IPR032675">
    <property type="entry name" value="LRR_dom_sf"/>
</dbReference>
<dbReference type="Proteomes" id="UP000518752">
    <property type="component" value="Unassembled WGS sequence"/>
</dbReference>
<gene>
    <name evidence="1" type="ORF">D9757_011813</name>
</gene>
<accession>A0A8H5GGT0</accession>
<comment type="caution">
    <text evidence="1">The sequence shown here is derived from an EMBL/GenBank/DDBJ whole genome shotgun (WGS) entry which is preliminary data.</text>
</comment>
<dbReference type="PANTHER" id="PTHR38926:SF5">
    <property type="entry name" value="F-BOX AND LEUCINE-RICH REPEAT PROTEIN 6"/>
    <property type="match status" value="1"/>
</dbReference>
<dbReference type="AlphaFoldDB" id="A0A8H5GGT0"/>
<dbReference type="InterPro" id="IPR036047">
    <property type="entry name" value="F-box-like_dom_sf"/>
</dbReference>
<name>A0A8H5GGT0_9AGAR</name>
<dbReference type="Gene3D" id="1.20.1280.50">
    <property type="match status" value="1"/>
</dbReference>